<dbReference type="EMBL" id="CP123973">
    <property type="protein sequence ID" value="WII29705.1"/>
    <property type="molecule type" value="Genomic_DNA"/>
</dbReference>
<dbReference type="AlphaFoldDB" id="A0AAX3XAA0"/>
<sequence length="119" mass="13861">MSNYHEYLDDVDNLYEELEKAFPEEWEKGLDGLEVKVIDDVETLSDVIPEEDLITYYLKTITISYKGNIVSISVPYGDGGEIKPKTYFYWEDLEKFGKILEVVAKVIQEIGIDFDPEYF</sequence>
<organism evidence="1 2">
    <name type="scientific">Ligilactobacillus salivarius</name>
    <dbReference type="NCBI Taxonomy" id="1624"/>
    <lineage>
        <taxon>Bacteria</taxon>
        <taxon>Bacillati</taxon>
        <taxon>Bacillota</taxon>
        <taxon>Bacilli</taxon>
        <taxon>Lactobacillales</taxon>
        <taxon>Lactobacillaceae</taxon>
        <taxon>Ligilactobacillus</taxon>
    </lineage>
</organism>
<reference evidence="1" key="1">
    <citation type="submission" date="2023-04" db="EMBL/GenBank/DDBJ databases">
        <title>Four porcine-derived lactic acid bacteria strains analyses and their evaluation as potential probiotics based on genomics.</title>
        <authorList>
            <person name="Niu D."/>
        </authorList>
    </citation>
    <scope>NUCLEOTIDE SEQUENCE</scope>
    <source>
        <strain evidence="1">ZSA5</strain>
        <plasmid evidence="1">unnamed2</plasmid>
    </source>
</reference>
<name>A0AAX3XAA0_9LACO</name>
<evidence type="ECO:0000313" key="1">
    <source>
        <dbReference type="EMBL" id="WII29705.1"/>
    </source>
</evidence>
<keyword evidence="1" id="KW-0614">Plasmid</keyword>
<accession>A0AAX3XAA0</accession>
<proteinExistence type="predicted"/>
<protein>
    <submittedName>
        <fullName evidence="1">Uncharacterized protein</fullName>
    </submittedName>
</protein>
<dbReference type="RefSeq" id="WP_284650678.1">
    <property type="nucleotide sequence ID" value="NZ_CP123973.1"/>
</dbReference>
<geneLocation type="plasmid" evidence="1 2">
    <name>unnamed2</name>
</geneLocation>
<gene>
    <name evidence="1" type="ORF">QFE45_10580</name>
</gene>
<evidence type="ECO:0000313" key="2">
    <source>
        <dbReference type="Proteomes" id="UP001231316"/>
    </source>
</evidence>
<dbReference type="Proteomes" id="UP001231316">
    <property type="component" value="Plasmid unnamed2"/>
</dbReference>